<proteinExistence type="predicted"/>
<name>A0A9E2S9G1_9BACT</name>
<dbReference type="EMBL" id="JAHSPG010000012">
    <property type="protein sequence ID" value="MBV4358361.1"/>
    <property type="molecule type" value="Genomic_DNA"/>
</dbReference>
<dbReference type="RefSeq" id="WP_217792046.1">
    <property type="nucleotide sequence ID" value="NZ_JAHSPG010000012.1"/>
</dbReference>
<reference evidence="1" key="1">
    <citation type="submission" date="2021-06" db="EMBL/GenBank/DDBJ databases">
        <authorList>
            <person name="Huq M.A."/>
        </authorList>
    </citation>
    <scope>NUCLEOTIDE SEQUENCE</scope>
    <source>
        <strain evidence="1">MAH-26</strain>
    </source>
</reference>
<keyword evidence="2" id="KW-1185">Reference proteome</keyword>
<protein>
    <submittedName>
        <fullName evidence="1">Uncharacterized protein</fullName>
    </submittedName>
</protein>
<gene>
    <name evidence="1" type="ORF">KTO63_14445</name>
</gene>
<dbReference type="Proteomes" id="UP000812270">
    <property type="component" value="Unassembled WGS sequence"/>
</dbReference>
<sequence length="215" mass="24893">MTRIVFVLVFCFSFKFGYSQFSQDTAYRQIKKLQSEGVDTILSYWQGVPRYGWTERSKQLGEIVVEEYTFIFDKTKGKSYVLRSMTYTDSSGLMGRTATSKPKLIEANLLLQWAAGNAEDINIHPVCNHIVLQEIDSANTVYDYEYPSHCTGVNFHIYLGERQIGQAFSLEDFEYKYNEYSLANLNYSYNLKTPSYKLLQILQAITKSVENDLIY</sequence>
<evidence type="ECO:0000313" key="2">
    <source>
        <dbReference type="Proteomes" id="UP000812270"/>
    </source>
</evidence>
<dbReference type="AlphaFoldDB" id="A0A9E2S9G1"/>
<comment type="caution">
    <text evidence="1">The sequence shown here is derived from an EMBL/GenBank/DDBJ whole genome shotgun (WGS) entry which is preliminary data.</text>
</comment>
<organism evidence="1 2">
    <name type="scientific">Pinibacter aurantiacus</name>
    <dbReference type="NCBI Taxonomy" id="2851599"/>
    <lineage>
        <taxon>Bacteria</taxon>
        <taxon>Pseudomonadati</taxon>
        <taxon>Bacteroidota</taxon>
        <taxon>Chitinophagia</taxon>
        <taxon>Chitinophagales</taxon>
        <taxon>Chitinophagaceae</taxon>
        <taxon>Pinibacter</taxon>
    </lineage>
</organism>
<accession>A0A9E2S9G1</accession>
<evidence type="ECO:0000313" key="1">
    <source>
        <dbReference type="EMBL" id="MBV4358361.1"/>
    </source>
</evidence>